<evidence type="ECO:0000313" key="1">
    <source>
        <dbReference type="EMBL" id="ODP27601.1"/>
    </source>
</evidence>
<dbReference type="RefSeq" id="WP_069328451.1">
    <property type="nucleotide sequence ID" value="NZ_MDER01000051.1"/>
</dbReference>
<dbReference type="Pfam" id="PF25846">
    <property type="entry name" value="YmzB"/>
    <property type="match status" value="1"/>
</dbReference>
<sequence>MEHEKDVQTLSDWLNNHLKRTIIIKKHELDDTDEVHFTVTEVDIRSEDNAIDDYVESSLILHGEGSTSNADGDNVPLPQNTYEIALHDLRIDHIDDTHVKLNTERAQYALTAK</sequence>
<evidence type="ECO:0000313" key="2">
    <source>
        <dbReference type="Proteomes" id="UP000094578"/>
    </source>
</evidence>
<gene>
    <name evidence="1" type="ORF">PTI45_03056</name>
</gene>
<accession>A0A1E3L1X1</accession>
<dbReference type="EMBL" id="MDER01000051">
    <property type="protein sequence ID" value="ODP27601.1"/>
    <property type="molecule type" value="Genomic_DNA"/>
</dbReference>
<dbReference type="Proteomes" id="UP000094578">
    <property type="component" value="Unassembled WGS sequence"/>
</dbReference>
<organism evidence="1 2">
    <name type="scientific">Paenibacillus nuruki</name>
    <dbReference type="NCBI Taxonomy" id="1886670"/>
    <lineage>
        <taxon>Bacteria</taxon>
        <taxon>Bacillati</taxon>
        <taxon>Bacillota</taxon>
        <taxon>Bacilli</taxon>
        <taxon>Bacillales</taxon>
        <taxon>Paenibacillaceae</taxon>
        <taxon>Paenibacillus</taxon>
    </lineage>
</organism>
<proteinExistence type="predicted"/>
<name>A0A1E3L1X1_9BACL</name>
<protein>
    <submittedName>
        <fullName evidence="1">Uncharacterized protein</fullName>
    </submittedName>
</protein>
<dbReference type="AlphaFoldDB" id="A0A1E3L1X1"/>
<comment type="caution">
    <text evidence="1">The sequence shown here is derived from an EMBL/GenBank/DDBJ whole genome shotgun (WGS) entry which is preliminary data.</text>
</comment>
<reference evidence="1 2" key="1">
    <citation type="submission" date="2016-08" db="EMBL/GenBank/DDBJ databases">
        <title>Genome sequencing of Paenibacillus sp. TI45-13ar, isolated from Korean traditional nuruk.</title>
        <authorList>
            <person name="Kim S.-J."/>
        </authorList>
    </citation>
    <scope>NUCLEOTIDE SEQUENCE [LARGE SCALE GENOMIC DNA]</scope>
    <source>
        <strain evidence="1 2">TI45-13ar</strain>
    </source>
</reference>
<dbReference type="InterPro" id="IPR058926">
    <property type="entry name" value="YmzB-like"/>
</dbReference>
<keyword evidence="2" id="KW-1185">Reference proteome</keyword>